<evidence type="ECO:0000256" key="10">
    <source>
        <dbReference type="ARBA" id="ARBA00048782"/>
    </source>
</evidence>
<dbReference type="HAMAP" id="MF_01401">
    <property type="entry name" value="MsrA"/>
    <property type="match status" value="1"/>
</dbReference>
<evidence type="ECO:0000256" key="11">
    <source>
        <dbReference type="HAMAP-Rule" id="MF_01401"/>
    </source>
</evidence>
<dbReference type="GO" id="GO:0033744">
    <property type="term" value="F:L-methionine:thioredoxin-disulfide S-oxidoreductase activity"/>
    <property type="evidence" value="ECO:0007669"/>
    <property type="project" value="RHEA"/>
</dbReference>
<dbReference type="FunFam" id="2.170.150.20:FF:000001">
    <property type="entry name" value="Peptide methionine sulfoxide reductase MsrB"/>
    <property type="match status" value="1"/>
</dbReference>
<evidence type="ECO:0000256" key="6">
    <source>
        <dbReference type="ARBA" id="ARBA00023268"/>
    </source>
</evidence>
<proteinExistence type="inferred from homology"/>
<dbReference type="SUPFAM" id="SSF51316">
    <property type="entry name" value="Mss4-like"/>
    <property type="match status" value="1"/>
</dbReference>
<feature type="active site" evidence="11">
    <location>
        <position position="159"/>
    </location>
</feature>
<dbReference type="InterPro" id="IPR011057">
    <property type="entry name" value="Mss4-like_sf"/>
</dbReference>
<evidence type="ECO:0000313" key="14">
    <source>
        <dbReference type="Proteomes" id="UP000184112"/>
    </source>
</evidence>
<evidence type="ECO:0000259" key="12">
    <source>
        <dbReference type="PROSITE" id="PS51790"/>
    </source>
</evidence>
<dbReference type="NCBIfam" id="TIGR00401">
    <property type="entry name" value="msrA"/>
    <property type="match status" value="1"/>
</dbReference>
<comment type="cofactor">
    <cofactor evidence="1">
        <name>Zn(2+)</name>
        <dbReference type="ChEBI" id="CHEBI:29105"/>
    </cofactor>
</comment>
<keyword evidence="6" id="KW-0511">Multifunctional enzyme</keyword>
<organism evidence="13 14">
    <name type="scientific">Flavobacterium johnsoniae</name>
    <name type="common">Cytophaga johnsonae</name>
    <dbReference type="NCBI Taxonomy" id="986"/>
    <lineage>
        <taxon>Bacteria</taxon>
        <taxon>Pseudomonadati</taxon>
        <taxon>Bacteroidota</taxon>
        <taxon>Flavobacteriia</taxon>
        <taxon>Flavobacteriales</taxon>
        <taxon>Flavobacteriaceae</taxon>
        <taxon>Flavobacterium</taxon>
    </lineage>
</organism>
<name>A0A1M5M0K3_FLAJO</name>
<dbReference type="Gene3D" id="2.170.150.20">
    <property type="entry name" value="Peptide methionine sulfoxide reductase"/>
    <property type="match status" value="1"/>
</dbReference>
<gene>
    <name evidence="11" type="primary">msrA</name>
    <name evidence="13" type="ORF">SAMN05444388_1047</name>
</gene>
<comment type="function">
    <text evidence="7 11">Has an important function as a repair enzyme for proteins that have been inactivated by oxidation. Catalyzes the reversible oxidation-reduction of methionine sulfoxide in proteins to methionine.</text>
</comment>
<evidence type="ECO:0000256" key="9">
    <source>
        <dbReference type="ARBA" id="ARBA00048488"/>
    </source>
</evidence>
<evidence type="ECO:0000256" key="2">
    <source>
        <dbReference type="ARBA" id="ARBA00007174"/>
    </source>
</evidence>
<evidence type="ECO:0000256" key="4">
    <source>
        <dbReference type="ARBA" id="ARBA00022833"/>
    </source>
</evidence>
<dbReference type="PROSITE" id="PS51790">
    <property type="entry name" value="MSRB"/>
    <property type="match status" value="1"/>
</dbReference>
<dbReference type="Proteomes" id="UP000184112">
    <property type="component" value="Unassembled WGS sequence"/>
</dbReference>
<dbReference type="PANTHER" id="PTHR43774">
    <property type="entry name" value="PEPTIDE METHIONINE SULFOXIDE REDUCTASE"/>
    <property type="match status" value="1"/>
</dbReference>
<evidence type="ECO:0000313" key="13">
    <source>
        <dbReference type="EMBL" id="SHG70811.1"/>
    </source>
</evidence>
<comment type="similarity">
    <text evidence="11">Belongs to the MsrA Met sulfoxide reductase family.</text>
</comment>
<comment type="similarity">
    <text evidence="2">Belongs to the MsrB Met sulfoxide reductase family.</text>
</comment>
<comment type="catalytic activity">
    <reaction evidence="9">
        <text>L-methionyl-[protein] + [thioredoxin]-disulfide + H2O = L-methionyl-(R)-S-oxide-[protein] + [thioredoxin]-dithiol</text>
        <dbReference type="Rhea" id="RHEA:24164"/>
        <dbReference type="Rhea" id="RHEA-COMP:10698"/>
        <dbReference type="Rhea" id="RHEA-COMP:10700"/>
        <dbReference type="Rhea" id="RHEA-COMP:12313"/>
        <dbReference type="Rhea" id="RHEA-COMP:12314"/>
        <dbReference type="ChEBI" id="CHEBI:15377"/>
        <dbReference type="ChEBI" id="CHEBI:16044"/>
        <dbReference type="ChEBI" id="CHEBI:29950"/>
        <dbReference type="ChEBI" id="CHEBI:45764"/>
        <dbReference type="ChEBI" id="CHEBI:50058"/>
        <dbReference type="EC" id="1.8.4.12"/>
    </reaction>
</comment>
<dbReference type="RefSeq" id="WP_070562114.1">
    <property type="nucleotide sequence ID" value="NZ_FQWH01000004.1"/>
</dbReference>
<dbReference type="GO" id="GO:0033743">
    <property type="term" value="F:peptide-methionine (R)-S-oxide reductase activity"/>
    <property type="evidence" value="ECO:0007669"/>
    <property type="project" value="UniProtKB-EC"/>
</dbReference>
<dbReference type="GO" id="GO:0008113">
    <property type="term" value="F:peptide-methionine (S)-S-oxide reductase activity"/>
    <property type="evidence" value="ECO:0007669"/>
    <property type="project" value="UniProtKB-UniRule"/>
</dbReference>
<dbReference type="Pfam" id="PF01625">
    <property type="entry name" value="PMSR"/>
    <property type="match status" value="1"/>
</dbReference>
<evidence type="ECO:0000256" key="3">
    <source>
        <dbReference type="ARBA" id="ARBA00022723"/>
    </source>
</evidence>
<dbReference type="GO" id="GO:0046872">
    <property type="term" value="F:metal ion binding"/>
    <property type="evidence" value="ECO:0007669"/>
    <property type="project" value="UniProtKB-KW"/>
</dbReference>
<keyword evidence="5 11" id="KW-0560">Oxidoreductase</keyword>
<dbReference type="EMBL" id="FQWH01000004">
    <property type="protein sequence ID" value="SHG70811.1"/>
    <property type="molecule type" value="Genomic_DNA"/>
</dbReference>
<dbReference type="Pfam" id="PF01641">
    <property type="entry name" value="SelR"/>
    <property type="match status" value="1"/>
</dbReference>
<dbReference type="SUPFAM" id="SSF55068">
    <property type="entry name" value="Peptide methionine sulfoxide reductase"/>
    <property type="match status" value="1"/>
</dbReference>
<reference evidence="13 14" key="1">
    <citation type="submission" date="2016-11" db="EMBL/GenBank/DDBJ databases">
        <authorList>
            <person name="Jaros S."/>
            <person name="Januszkiewicz K."/>
            <person name="Wedrychowicz H."/>
        </authorList>
    </citation>
    <scope>NUCLEOTIDE SEQUENCE [LARGE SCALE GENOMIC DNA]</scope>
    <source>
        <strain evidence="13 14">DSM 6792</strain>
    </source>
</reference>
<keyword evidence="3" id="KW-0479">Metal-binding</keyword>
<feature type="domain" description="MsrB" evidence="12">
    <location>
        <begin position="26"/>
        <end position="148"/>
    </location>
</feature>
<dbReference type="GO" id="GO:0006979">
    <property type="term" value="P:response to oxidative stress"/>
    <property type="evidence" value="ECO:0007669"/>
    <property type="project" value="UniProtKB-ARBA"/>
</dbReference>
<keyword evidence="4" id="KW-0862">Zinc</keyword>
<dbReference type="InterPro" id="IPR002579">
    <property type="entry name" value="Met_Sox_Rdtase_MsrB_dom"/>
</dbReference>
<dbReference type="Gene3D" id="3.30.1060.10">
    <property type="entry name" value="Peptide methionine sulphoxide reductase MsrA"/>
    <property type="match status" value="1"/>
</dbReference>
<accession>A0A1M5M0K3</accession>
<dbReference type="InterPro" id="IPR002569">
    <property type="entry name" value="Met_Sox_Rdtase_MsrA_dom"/>
</dbReference>
<evidence type="ECO:0000256" key="8">
    <source>
        <dbReference type="ARBA" id="ARBA00047806"/>
    </source>
</evidence>
<sequence>MLKWLDVIKYANNGNPAPDKRVEKTEKEWKALLTEEQFNVTRLKGTEHAFSSDLCSYFEPGRYTCVCCGTALFDSDTKFESGTGWPSFTQPIQENAVAYHKDSTFGMVRIEALCNTCDAHLGHVFQDGPMPSGLRYCMNAVSLKKVDVSEKKVDLGGGCFWCTEAIFQRLKGVIKVESGYSGGKITNPTYREVCSGATGHAEMIEVTYNPNEISFDDLLRIHLSTHNPTTVDEQGADQGSQYRSIIFYRTEDEKQAAMKVIDEVQKSYLDMIVTQIEMFEHFYKAEDYHQDYYNKNPDGGYCQAIIDPKLSKFRELYNDKIK</sequence>
<dbReference type="EC" id="1.8.4.11" evidence="11"/>
<comment type="catalytic activity">
    <reaction evidence="10 11">
        <text>[thioredoxin]-disulfide + L-methionine + H2O = L-methionine (S)-S-oxide + [thioredoxin]-dithiol</text>
        <dbReference type="Rhea" id="RHEA:19993"/>
        <dbReference type="Rhea" id="RHEA-COMP:10698"/>
        <dbReference type="Rhea" id="RHEA-COMP:10700"/>
        <dbReference type="ChEBI" id="CHEBI:15377"/>
        <dbReference type="ChEBI" id="CHEBI:29950"/>
        <dbReference type="ChEBI" id="CHEBI:50058"/>
        <dbReference type="ChEBI" id="CHEBI:57844"/>
        <dbReference type="ChEBI" id="CHEBI:58772"/>
        <dbReference type="EC" id="1.8.4.11"/>
    </reaction>
</comment>
<evidence type="ECO:0000256" key="5">
    <source>
        <dbReference type="ARBA" id="ARBA00023002"/>
    </source>
</evidence>
<dbReference type="InterPro" id="IPR036509">
    <property type="entry name" value="Met_Sox_Rdtase_MsrA_sf"/>
</dbReference>
<dbReference type="PANTHER" id="PTHR43774:SF1">
    <property type="entry name" value="PEPTIDE METHIONINE SULFOXIDE REDUCTASE MSRA 2"/>
    <property type="match status" value="1"/>
</dbReference>
<evidence type="ECO:0000256" key="1">
    <source>
        <dbReference type="ARBA" id="ARBA00001947"/>
    </source>
</evidence>
<dbReference type="NCBIfam" id="TIGR00357">
    <property type="entry name" value="peptide-methionine (R)-S-oxide reductase MsrB"/>
    <property type="match status" value="1"/>
</dbReference>
<dbReference type="NCBIfam" id="NF004042">
    <property type="entry name" value="PRK05550.1"/>
    <property type="match status" value="1"/>
</dbReference>
<dbReference type="AlphaFoldDB" id="A0A1M5M0K3"/>
<evidence type="ECO:0000256" key="7">
    <source>
        <dbReference type="ARBA" id="ARBA00024679"/>
    </source>
</evidence>
<comment type="catalytic activity">
    <reaction evidence="8 11">
        <text>L-methionyl-[protein] + [thioredoxin]-disulfide + H2O = L-methionyl-(S)-S-oxide-[protein] + [thioredoxin]-dithiol</text>
        <dbReference type="Rhea" id="RHEA:14217"/>
        <dbReference type="Rhea" id="RHEA-COMP:10698"/>
        <dbReference type="Rhea" id="RHEA-COMP:10700"/>
        <dbReference type="Rhea" id="RHEA-COMP:12313"/>
        <dbReference type="Rhea" id="RHEA-COMP:12315"/>
        <dbReference type="ChEBI" id="CHEBI:15377"/>
        <dbReference type="ChEBI" id="CHEBI:16044"/>
        <dbReference type="ChEBI" id="CHEBI:29950"/>
        <dbReference type="ChEBI" id="CHEBI:44120"/>
        <dbReference type="ChEBI" id="CHEBI:50058"/>
        <dbReference type="EC" id="1.8.4.11"/>
    </reaction>
</comment>
<protein>
    <recommendedName>
        <fullName evidence="11">Peptide methionine sulfoxide reductase MsrA</fullName>
        <shortName evidence="11">Protein-methionine-S-oxide reductase</shortName>
        <ecNumber evidence="11">1.8.4.11</ecNumber>
    </recommendedName>
    <alternativeName>
        <fullName evidence="11">Peptide-methionine (S)-S-oxide reductase</fullName>
        <shortName evidence="11">Peptide Met(O) reductase</shortName>
    </alternativeName>
</protein>